<comment type="catalytic activity">
    <reaction evidence="1 9">
        <text>S-adenosyl-L-methionine + a thiopurine = S-adenosyl-L-homocysteine + a thiopurine S-methylether.</text>
        <dbReference type="EC" id="2.1.1.67"/>
    </reaction>
</comment>
<evidence type="ECO:0000256" key="3">
    <source>
        <dbReference type="ARBA" id="ARBA00008145"/>
    </source>
</evidence>
<dbReference type="PIRSF" id="PIRSF023956">
    <property type="entry name" value="Thiopurine_S-methyltransferase"/>
    <property type="match status" value="1"/>
</dbReference>
<evidence type="ECO:0000256" key="8">
    <source>
        <dbReference type="ARBA" id="ARBA00022691"/>
    </source>
</evidence>
<dbReference type="Gene3D" id="3.40.50.150">
    <property type="entry name" value="Vaccinia Virus protein VP39"/>
    <property type="match status" value="1"/>
</dbReference>
<dbReference type="GO" id="GO:0005737">
    <property type="term" value="C:cytoplasm"/>
    <property type="evidence" value="ECO:0007669"/>
    <property type="project" value="UniProtKB-SubCell"/>
</dbReference>
<evidence type="ECO:0000256" key="6">
    <source>
        <dbReference type="ARBA" id="ARBA00022603"/>
    </source>
</evidence>
<evidence type="ECO:0000256" key="7">
    <source>
        <dbReference type="ARBA" id="ARBA00022679"/>
    </source>
</evidence>
<keyword evidence="6 9" id="KW-0489">Methyltransferase</keyword>
<protein>
    <recommendedName>
        <fullName evidence="4 9">Thiopurine S-methyltransferase</fullName>
        <ecNumber evidence="4 9">2.1.1.67</ecNumber>
    </recommendedName>
    <alternativeName>
        <fullName evidence="9">Thiopurine methyltransferase</fullName>
    </alternativeName>
</protein>
<sequence>MEHHFWQDKWDNNKLGFHEGRPNELLTNYFHTLHLSPNQSVFLPLCGKTRDIAWLLGHGYRVVGAELIESAIIQLFEELEITPTRTDQGDLIHYSASNIDIFVGDIFHLKAEQIAPIDAVYDRAALVALPESMRRQYTKHLMTLTHCAPQLLITYEYDQDLVQGPPFSIHPEEVHHHYDAFYTFELLDRIDVDGGVHGKHKAQESIWRLEKKTG</sequence>
<dbReference type="Proteomes" id="UP000632498">
    <property type="component" value="Unassembled WGS sequence"/>
</dbReference>
<comment type="subcellular location">
    <subcellularLocation>
        <location evidence="2 9">Cytoplasm</location>
    </subcellularLocation>
</comment>
<evidence type="ECO:0000256" key="1">
    <source>
        <dbReference type="ARBA" id="ARBA00000903"/>
    </source>
</evidence>
<proteinExistence type="inferred from homology"/>
<dbReference type="PANTHER" id="PTHR10259:SF11">
    <property type="entry name" value="THIOPURINE S-METHYLTRANSFERASE"/>
    <property type="match status" value="1"/>
</dbReference>
<feature type="binding site" evidence="9">
    <location>
        <position position="123"/>
    </location>
    <ligand>
        <name>S-adenosyl-L-methionine</name>
        <dbReference type="ChEBI" id="CHEBI:59789"/>
    </ligand>
</feature>
<dbReference type="InterPro" id="IPR008854">
    <property type="entry name" value="TPMT"/>
</dbReference>
<evidence type="ECO:0000313" key="11">
    <source>
        <dbReference type="Proteomes" id="UP000632498"/>
    </source>
</evidence>
<dbReference type="NCBIfam" id="NF009732">
    <property type="entry name" value="PRK13255.1"/>
    <property type="match status" value="1"/>
</dbReference>
<dbReference type="EMBL" id="BMHV01000004">
    <property type="protein sequence ID" value="GGF55964.1"/>
    <property type="molecule type" value="Genomic_DNA"/>
</dbReference>
<keyword evidence="7 9" id="KW-0808">Transferase</keyword>
<dbReference type="GO" id="GO:0008119">
    <property type="term" value="F:thiopurine S-methyltransferase activity"/>
    <property type="evidence" value="ECO:0007669"/>
    <property type="project" value="UniProtKB-UniRule"/>
</dbReference>
<dbReference type="InterPro" id="IPR025835">
    <property type="entry name" value="Thiopurine_S-MeTrfase"/>
</dbReference>
<gene>
    <name evidence="9 10" type="primary">tpm</name>
    <name evidence="10" type="ORF">GCM10011332_06760</name>
</gene>
<dbReference type="EC" id="2.1.1.67" evidence="4 9"/>
<evidence type="ECO:0000256" key="5">
    <source>
        <dbReference type="ARBA" id="ARBA00022490"/>
    </source>
</evidence>
<name>A0A917BT79_9PROT</name>
<dbReference type="Pfam" id="PF05724">
    <property type="entry name" value="TPMT"/>
    <property type="match status" value="1"/>
</dbReference>
<feature type="binding site" evidence="9">
    <location>
        <position position="10"/>
    </location>
    <ligand>
        <name>S-adenosyl-L-methionine</name>
        <dbReference type="ChEBI" id="CHEBI:59789"/>
    </ligand>
</feature>
<feature type="binding site" evidence="9">
    <location>
        <position position="66"/>
    </location>
    <ligand>
        <name>S-adenosyl-L-methionine</name>
        <dbReference type="ChEBI" id="CHEBI:59789"/>
    </ligand>
</feature>
<dbReference type="FunFam" id="3.40.50.150:FF:000101">
    <property type="entry name" value="Thiopurine S-methyltransferase"/>
    <property type="match status" value="1"/>
</dbReference>
<accession>A0A917BT79</accession>
<dbReference type="GO" id="GO:0010038">
    <property type="term" value="P:response to metal ion"/>
    <property type="evidence" value="ECO:0007669"/>
    <property type="project" value="InterPro"/>
</dbReference>
<dbReference type="NCBIfam" id="TIGR03840">
    <property type="entry name" value="TMPT_Se_Te"/>
    <property type="match status" value="1"/>
</dbReference>
<comment type="similarity">
    <text evidence="3 9">Belongs to the class I-like SAM-binding methyltransferase superfamily. TPMT family.</text>
</comment>
<dbReference type="InterPro" id="IPR022474">
    <property type="entry name" value="Thiopur_S-MeTfrase_Se/Te_detox"/>
</dbReference>
<evidence type="ECO:0000256" key="2">
    <source>
        <dbReference type="ARBA" id="ARBA00004496"/>
    </source>
</evidence>
<dbReference type="RefSeq" id="WP_188661614.1">
    <property type="nucleotide sequence ID" value="NZ_BMHV01000004.1"/>
</dbReference>
<reference evidence="10" key="1">
    <citation type="journal article" date="2014" name="Int. J. Syst. Evol. Microbiol.">
        <title>Complete genome sequence of Corynebacterium casei LMG S-19264T (=DSM 44701T), isolated from a smear-ripened cheese.</title>
        <authorList>
            <consortium name="US DOE Joint Genome Institute (JGI-PGF)"/>
            <person name="Walter F."/>
            <person name="Albersmeier A."/>
            <person name="Kalinowski J."/>
            <person name="Ruckert C."/>
        </authorList>
    </citation>
    <scope>NUCLEOTIDE SEQUENCE</scope>
    <source>
        <strain evidence="10">CGMCC 1.15254</strain>
    </source>
</reference>
<organism evidence="10 11">
    <name type="scientific">Terasakiella brassicae</name>
    <dbReference type="NCBI Taxonomy" id="1634917"/>
    <lineage>
        <taxon>Bacteria</taxon>
        <taxon>Pseudomonadati</taxon>
        <taxon>Pseudomonadota</taxon>
        <taxon>Alphaproteobacteria</taxon>
        <taxon>Rhodospirillales</taxon>
        <taxon>Terasakiellaceae</taxon>
        <taxon>Terasakiella</taxon>
    </lineage>
</organism>
<dbReference type="HAMAP" id="MF_00812">
    <property type="entry name" value="Thiopur_methtran"/>
    <property type="match status" value="1"/>
</dbReference>
<dbReference type="GO" id="GO:0032259">
    <property type="term" value="P:methylation"/>
    <property type="evidence" value="ECO:0007669"/>
    <property type="project" value="UniProtKB-KW"/>
</dbReference>
<evidence type="ECO:0000313" key="10">
    <source>
        <dbReference type="EMBL" id="GGF55964.1"/>
    </source>
</evidence>
<dbReference type="AlphaFoldDB" id="A0A917BT79"/>
<comment type="caution">
    <text evidence="10">The sequence shown here is derived from an EMBL/GenBank/DDBJ whole genome shotgun (WGS) entry which is preliminary data.</text>
</comment>
<keyword evidence="5 9" id="KW-0963">Cytoplasm</keyword>
<dbReference type="InterPro" id="IPR029063">
    <property type="entry name" value="SAM-dependent_MTases_sf"/>
</dbReference>
<keyword evidence="11" id="KW-1185">Reference proteome</keyword>
<dbReference type="PROSITE" id="PS51585">
    <property type="entry name" value="SAM_MT_TPMT"/>
    <property type="match status" value="1"/>
</dbReference>
<dbReference type="SUPFAM" id="SSF53335">
    <property type="entry name" value="S-adenosyl-L-methionine-dependent methyltransferases"/>
    <property type="match status" value="1"/>
</dbReference>
<evidence type="ECO:0000256" key="4">
    <source>
        <dbReference type="ARBA" id="ARBA00011905"/>
    </source>
</evidence>
<evidence type="ECO:0000256" key="9">
    <source>
        <dbReference type="HAMAP-Rule" id="MF_00812"/>
    </source>
</evidence>
<dbReference type="PANTHER" id="PTHR10259">
    <property type="entry name" value="THIOPURINE S-METHYLTRANSFERASE"/>
    <property type="match status" value="1"/>
</dbReference>
<reference evidence="10" key="2">
    <citation type="submission" date="2020-09" db="EMBL/GenBank/DDBJ databases">
        <authorList>
            <person name="Sun Q."/>
            <person name="Zhou Y."/>
        </authorList>
    </citation>
    <scope>NUCLEOTIDE SEQUENCE</scope>
    <source>
        <strain evidence="10">CGMCC 1.15254</strain>
    </source>
</reference>
<keyword evidence="8 9" id="KW-0949">S-adenosyl-L-methionine</keyword>
<feature type="binding site" evidence="9">
    <location>
        <position position="45"/>
    </location>
    <ligand>
        <name>S-adenosyl-L-methionine</name>
        <dbReference type="ChEBI" id="CHEBI:59789"/>
    </ligand>
</feature>